<dbReference type="InterPro" id="IPR050508">
    <property type="entry name" value="Methyltransf_Superfamily"/>
</dbReference>
<dbReference type="PANTHER" id="PTHR42912">
    <property type="entry name" value="METHYLTRANSFERASE"/>
    <property type="match status" value="1"/>
</dbReference>
<evidence type="ECO:0000313" key="2">
    <source>
        <dbReference type="EMBL" id="MDP9867835.1"/>
    </source>
</evidence>
<dbReference type="Gene3D" id="3.40.630.30">
    <property type="match status" value="1"/>
</dbReference>
<keyword evidence="2" id="KW-0808">Transferase</keyword>
<dbReference type="EMBL" id="JAUSRB010000002">
    <property type="protein sequence ID" value="MDP9867835.1"/>
    <property type="molecule type" value="Genomic_DNA"/>
</dbReference>
<dbReference type="Pfam" id="PF08241">
    <property type="entry name" value="Methyltransf_11"/>
    <property type="match status" value="1"/>
</dbReference>
<organism evidence="2 3">
    <name type="scientific">Streptosporangium brasiliense</name>
    <dbReference type="NCBI Taxonomy" id="47480"/>
    <lineage>
        <taxon>Bacteria</taxon>
        <taxon>Bacillati</taxon>
        <taxon>Actinomycetota</taxon>
        <taxon>Actinomycetes</taxon>
        <taxon>Streptosporangiales</taxon>
        <taxon>Streptosporangiaceae</taxon>
        <taxon>Streptosporangium</taxon>
    </lineage>
</organism>
<dbReference type="GO" id="GO:0008168">
    <property type="term" value="F:methyltransferase activity"/>
    <property type="evidence" value="ECO:0007669"/>
    <property type="project" value="UniProtKB-KW"/>
</dbReference>
<feature type="domain" description="Methyltransferase type 11" evidence="1">
    <location>
        <begin position="261"/>
        <end position="356"/>
    </location>
</feature>
<keyword evidence="2" id="KW-0489">Methyltransferase</keyword>
<comment type="caution">
    <text evidence="2">The sequence shown here is derived from an EMBL/GenBank/DDBJ whole genome shotgun (WGS) entry which is preliminary data.</text>
</comment>
<dbReference type="SUPFAM" id="SSF53335">
    <property type="entry name" value="S-adenosyl-L-methionine-dependent methyltransferases"/>
    <property type="match status" value="1"/>
</dbReference>
<protein>
    <submittedName>
        <fullName evidence="2">SAM-dependent methyltransferase/predicted GNAT family N-acyltransferase</fullName>
    </submittedName>
</protein>
<dbReference type="InterPro" id="IPR016181">
    <property type="entry name" value="Acyl_CoA_acyltransferase"/>
</dbReference>
<evidence type="ECO:0000313" key="3">
    <source>
        <dbReference type="Proteomes" id="UP001230426"/>
    </source>
</evidence>
<dbReference type="RefSeq" id="WP_306869914.1">
    <property type="nucleotide sequence ID" value="NZ_JAUSRB010000002.1"/>
</dbReference>
<dbReference type="CDD" id="cd02440">
    <property type="entry name" value="AdoMet_MTases"/>
    <property type="match status" value="1"/>
</dbReference>
<reference evidence="2 3" key="1">
    <citation type="submission" date="2023-07" db="EMBL/GenBank/DDBJ databases">
        <title>Sequencing the genomes of 1000 actinobacteria strains.</title>
        <authorList>
            <person name="Klenk H.-P."/>
        </authorList>
    </citation>
    <scope>NUCLEOTIDE SEQUENCE [LARGE SCALE GENOMIC DNA]</scope>
    <source>
        <strain evidence="2 3">DSM 44109</strain>
    </source>
</reference>
<dbReference type="Proteomes" id="UP001230426">
    <property type="component" value="Unassembled WGS sequence"/>
</dbReference>
<keyword evidence="3" id="KW-1185">Reference proteome</keyword>
<gene>
    <name evidence="2" type="ORF">J2S55_007101</name>
</gene>
<dbReference type="InterPro" id="IPR029063">
    <property type="entry name" value="SAM-dependent_MTases_sf"/>
</dbReference>
<name>A0ABT9RHK8_9ACTN</name>
<dbReference type="SUPFAM" id="SSF55729">
    <property type="entry name" value="Acyl-CoA N-acyltransferases (Nat)"/>
    <property type="match status" value="1"/>
</dbReference>
<dbReference type="Gene3D" id="3.40.50.150">
    <property type="entry name" value="Vaccinia Virus protein VP39"/>
    <property type="match status" value="1"/>
</dbReference>
<evidence type="ECO:0000259" key="1">
    <source>
        <dbReference type="Pfam" id="PF08241"/>
    </source>
</evidence>
<dbReference type="PANTHER" id="PTHR42912:SF94">
    <property type="entry name" value="METHYLTRANSFERASE TYPE 11 DOMAIN-CONTAINING PROTEIN"/>
    <property type="match status" value="1"/>
</dbReference>
<dbReference type="InterPro" id="IPR013216">
    <property type="entry name" value="Methyltransf_11"/>
</dbReference>
<accession>A0ABT9RHK8</accession>
<proteinExistence type="predicted"/>
<dbReference type="GO" id="GO:0032259">
    <property type="term" value="P:methylation"/>
    <property type="evidence" value="ECO:0007669"/>
    <property type="project" value="UniProtKB-KW"/>
</dbReference>
<sequence>MNRRRGLEVRWLNWSDAGEAILDLRRRVFVDEMNWPEKRIHRDRDADGLHLCAMSDGEIVAAISAYVYEPGAPELAALELSDTDGPTVGIGMRVELPEYRGHLISIEMGTSMACQISESLRPSRFFLYVHVDTLLHLVDRYARRNFTYHTQVGSGEDAVVVMKVEGKEELEEFYLNHRDLARKYSADDDGIRVPSLVRFLAESKRENLLAVDRLGSENHYLEQLRLGTEAPRLTAQGQVILAEQRPRLALTPFPPAPASLLDIGTGPGEYLATIAKEKSFAGYQVRGVEPAPGLLARARAAFPEYDFREGSAYTTGEPESSRDVVTANFLFVHLRSPDLALLEIRRILRPAGLLYVVDINDASFTGPEAIQRMMQIYDRNYVGDRLLLNDLPRRAREFGFEPVRHFSTTLHNTGGAEPVFGKDEIRLGKADAWSLLSFVRAQRGCEEIFREAQDSYFATECRLSLNLETQVYRLSA</sequence>